<organism evidence="2 3">
    <name type="scientific">Leptospira interrogans str. 2002000626</name>
    <dbReference type="NCBI Taxonomy" id="996803"/>
    <lineage>
        <taxon>Bacteria</taxon>
        <taxon>Pseudomonadati</taxon>
        <taxon>Spirochaetota</taxon>
        <taxon>Spirochaetia</taxon>
        <taxon>Leptospirales</taxon>
        <taxon>Leptospiraceae</taxon>
        <taxon>Leptospira</taxon>
    </lineage>
</organism>
<protein>
    <submittedName>
        <fullName evidence="2">Phenylalanyl tRNA synthetase anticodon-binding domain protein</fullName>
    </submittedName>
</protein>
<dbReference type="InterPro" id="IPR005121">
    <property type="entry name" value="Fdx_antiC-bd"/>
</dbReference>
<sequence length="96" mass="11070">MTPSQFPEAEIDLSILVGEKENTNVFTDLVKLERIPELKEGWVYSQFMGGNVPEGKKSVSYRFRLVNYERTFTQERIKEISDQLVILAGKNGFVLR</sequence>
<comment type="caution">
    <text evidence="2">The sequence shown here is derived from an EMBL/GenBank/DDBJ whole genome shotgun (WGS) entry which is preliminary data.</text>
</comment>
<evidence type="ECO:0000313" key="2">
    <source>
        <dbReference type="EMBL" id="EMY03160.1"/>
    </source>
</evidence>
<dbReference type="InterPro" id="IPR036690">
    <property type="entry name" value="Fdx_antiC-bd_sf"/>
</dbReference>
<evidence type="ECO:0000259" key="1">
    <source>
        <dbReference type="PROSITE" id="PS51447"/>
    </source>
</evidence>
<accession>A0A829D209</accession>
<gene>
    <name evidence="2" type="ORF">LEP1GSC029_3081</name>
</gene>
<evidence type="ECO:0000313" key="3">
    <source>
        <dbReference type="Proteomes" id="UP000012329"/>
    </source>
</evidence>
<dbReference type="GO" id="GO:0004812">
    <property type="term" value="F:aminoacyl-tRNA ligase activity"/>
    <property type="evidence" value="ECO:0007669"/>
    <property type="project" value="UniProtKB-KW"/>
</dbReference>
<name>A0A829D209_LEPIR</name>
<dbReference type="EMBL" id="AFJL02000206">
    <property type="protein sequence ID" value="EMY03160.1"/>
    <property type="molecule type" value="Genomic_DNA"/>
</dbReference>
<feature type="domain" description="FDX-ACB" evidence="1">
    <location>
        <begin position="4"/>
        <end position="96"/>
    </location>
</feature>
<dbReference type="Gene3D" id="3.30.70.380">
    <property type="entry name" value="Ferrodoxin-fold anticodon-binding domain"/>
    <property type="match status" value="1"/>
</dbReference>
<proteinExistence type="predicted"/>
<dbReference type="Pfam" id="PF03147">
    <property type="entry name" value="FDX-ACB"/>
    <property type="match status" value="1"/>
</dbReference>
<dbReference type="AlphaFoldDB" id="A0A829D209"/>
<dbReference type="SUPFAM" id="SSF54991">
    <property type="entry name" value="Anticodon-binding domain of PheRS"/>
    <property type="match status" value="1"/>
</dbReference>
<keyword evidence="2" id="KW-0436">Ligase</keyword>
<dbReference type="SMART" id="SM00896">
    <property type="entry name" value="FDX-ACB"/>
    <property type="match status" value="1"/>
</dbReference>
<dbReference type="Proteomes" id="UP000012329">
    <property type="component" value="Unassembled WGS sequence"/>
</dbReference>
<dbReference type="PROSITE" id="PS51447">
    <property type="entry name" value="FDX_ACB"/>
    <property type="match status" value="1"/>
</dbReference>
<reference evidence="2 3" key="1">
    <citation type="submission" date="2013-02" db="EMBL/GenBank/DDBJ databases">
        <authorList>
            <person name="Harkins D.M."/>
            <person name="Durkin A.S."/>
            <person name="Brinkac L.M."/>
            <person name="Haft D.H."/>
            <person name="Selengut J.D."/>
            <person name="Sanka R."/>
            <person name="DePew J."/>
            <person name="Purushe J."/>
            <person name="Whelen A.C."/>
            <person name="Vinetz J.M."/>
            <person name="Sutton G.G."/>
            <person name="Nierman W.C."/>
            <person name="Fouts D.E."/>
        </authorList>
    </citation>
    <scope>NUCLEOTIDE SEQUENCE [LARGE SCALE GENOMIC DNA]</scope>
    <source>
        <strain evidence="2 3">2002000626</strain>
    </source>
</reference>
<keyword evidence="2" id="KW-0030">Aminoacyl-tRNA synthetase</keyword>